<dbReference type="InterPro" id="IPR032254">
    <property type="entry name" value="DUF4828"/>
</dbReference>
<name>A0A0R1S0A0_9LACO</name>
<comment type="caution">
    <text evidence="1">The sequence shown here is derived from an EMBL/GenBank/DDBJ whole genome shotgun (WGS) entry which is preliminary data.</text>
</comment>
<proteinExistence type="predicted"/>
<dbReference type="STRING" id="1423739.FC85_GL001845"/>
<evidence type="ECO:0000313" key="2">
    <source>
        <dbReference type="Proteomes" id="UP000052013"/>
    </source>
</evidence>
<protein>
    <recommendedName>
        <fullName evidence="3">DUF4828 domain-containing protein</fullName>
    </recommendedName>
</protein>
<organism evidence="1 2">
    <name type="scientific">Lentilactobacillus diolivorans DSM 14421</name>
    <dbReference type="NCBI Taxonomy" id="1423739"/>
    <lineage>
        <taxon>Bacteria</taxon>
        <taxon>Bacillati</taxon>
        <taxon>Bacillota</taxon>
        <taxon>Bacilli</taxon>
        <taxon>Lactobacillales</taxon>
        <taxon>Lactobacillaceae</taxon>
        <taxon>Lentilactobacillus</taxon>
    </lineage>
</organism>
<dbReference type="EMBL" id="AZEY01000107">
    <property type="protein sequence ID" value="KRL62605.1"/>
    <property type="molecule type" value="Genomic_DNA"/>
</dbReference>
<evidence type="ECO:0008006" key="3">
    <source>
        <dbReference type="Google" id="ProtNLM"/>
    </source>
</evidence>
<dbReference type="AlphaFoldDB" id="A0A0R1S0A0"/>
<dbReference type="PATRIC" id="fig|1423739.3.peg.1930"/>
<sequence>MFIMRKRSIIIFLISFLIGLFHAPKSTKRDPSTVDPLFFAGTWFFSDRRNRVHKIQIGPDLKLTIDGENLSAKVSSLTRYELSYIDKFGYKLEIRGNEARPIKFYDESENDTYDLYNGKNQAKMTGPAK</sequence>
<dbReference type="Pfam" id="PF16110">
    <property type="entry name" value="DUF4828"/>
    <property type="match status" value="1"/>
</dbReference>
<accession>A0A0R1S0A0</accession>
<reference evidence="1 2" key="1">
    <citation type="journal article" date="2015" name="Genome Announc.">
        <title>Expanding the biotechnology potential of lactobacilli through comparative genomics of 213 strains and associated genera.</title>
        <authorList>
            <person name="Sun Z."/>
            <person name="Harris H.M."/>
            <person name="McCann A."/>
            <person name="Guo C."/>
            <person name="Argimon S."/>
            <person name="Zhang W."/>
            <person name="Yang X."/>
            <person name="Jeffery I.B."/>
            <person name="Cooney J.C."/>
            <person name="Kagawa T.F."/>
            <person name="Liu W."/>
            <person name="Song Y."/>
            <person name="Salvetti E."/>
            <person name="Wrobel A."/>
            <person name="Rasinkangas P."/>
            <person name="Parkhill J."/>
            <person name="Rea M.C."/>
            <person name="O'Sullivan O."/>
            <person name="Ritari J."/>
            <person name="Douillard F.P."/>
            <person name="Paul Ross R."/>
            <person name="Yang R."/>
            <person name="Briner A.E."/>
            <person name="Felis G.E."/>
            <person name="de Vos W.M."/>
            <person name="Barrangou R."/>
            <person name="Klaenhammer T.R."/>
            <person name="Caufield P.W."/>
            <person name="Cui Y."/>
            <person name="Zhang H."/>
            <person name="O'Toole P.W."/>
        </authorList>
    </citation>
    <scope>NUCLEOTIDE SEQUENCE [LARGE SCALE GENOMIC DNA]</scope>
    <source>
        <strain evidence="1 2">DSM 14421</strain>
    </source>
</reference>
<dbReference type="Proteomes" id="UP000052013">
    <property type="component" value="Unassembled WGS sequence"/>
</dbReference>
<gene>
    <name evidence="1" type="ORF">FC85_GL001845</name>
</gene>
<evidence type="ECO:0000313" key="1">
    <source>
        <dbReference type="EMBL" id="KRL62605.1"/>
    </source>
</evidence>